<evidence type="ECO:0000256" key="3">
    <source>
        <dbReference type="ARBA" id="ARBA00023125"/>
    </source>
</evidence>
<name>A0A380AHG2_9GAMM</name>
<dbReference type="InterPro" id="IPR010534">
    <property type="entry name" value="Phage_933W_GpQ"/>
</dbReference>
<proteinExistence type="inferred from homology"/>
<comment type="similarity">
    <text evidence="1">Belongs to the phage antitermination Q type 1 family.</text>
</comment>
<dbReference type="Pfam" id="PF06530">
    <property type="entry name" value="Phage_antitermQ"/>
    <property type="match status" value="1"/>
</dbReference>
<keyword evidence="2" id="KW-0805">Transcription regulation</keyword>
<dbReference type="AlphaFoldDB" id="A0A380AHG2"/>
<evidence type="ECO:0000256" key="1">
    <source>
        <dbReference type="ARBA" id="ARBA00010234"/>
    </source>
</evidence>
<keyword evidence="4" id="KW-0804">Transcription</keyword>
<organism evidence="5 6">
    <name type="scientific">Serratia quinivorans</name>
    <dbReference type="NCBI Taxonomy" id="137545"/>
    <lineage>
        <taxon>Bacteria</taxon>
        <taxon>Pseudomonadati</taxon>
        <taxon>Pseudomonadota</taxon>
        <taxon>Gammaproteobacteria</taxon>
        <taxon>Enterobacterales</taxon>
        <taxon>Yersiniaceae</taxon>
        <taxon>Serratia</taxon>
    </lineage>
</organism>
<reference evidence="5 6" key="1">
    <citation type="submission" date="2018-06" db="EMBL/GenBank/DDBJ databases">
        <authorList>
            <consortium name="Pathogen Informatics"/>
            <person name="Doyle S."/>
        </authorList>
    </citation>
    <scope>NUCLEOTIDE SEQUENCE [LARGE SCALE GENOMIC DNA]</scope>
    <source>
        <strain evidence="5 6">NCTC11544</strain>
    </source>
</reference>
<keyword evidence="3" id="KW-0238">DNA-binding</keyword>
<gene>
    <name evidence="5" type="ORF">NCTC11544_04250</name>
</gene>
<evidence type="ECO:0000256" key="2">
    <source>
        <dbReference type="ARBA" id="ARBA00023015"/>
    </source>
</evidence>
<sequence>MRDIQEVLSRWGVWARDNSGVDFSHIAAGFKGLLPQQKGKPSCSDDDGLIIDGALLRLQRVRKPEELDLLLRHYVLGQSKSAIARDWKCNEREIRRQLQVAESFIDGVLCVLGVPLDMDAYVKIVRVSKAEAIKQKSRVVGRVQFSAAQRAI</sequence>
<dbReference type="GO" id="GO:0003677">
    <property type="term" value="F:DNA binding"/>
    <property type="evidence" value="ECO:0007669"/>
    <property type="project" value="UniProtKB-KW"/>
</dbReference>
<evidence type="ECO:0000256" key="4">
    <source>
        <dbReference type="ARBA" id="ARBA00023163"/>
    </source>
</evidence>
<evidence type="ECO:0000313" key="5">
    <source>
        <dbReference type="EMBL" id="SUI81130.1"/>
    </source>
</evidence>
<accession>A0A380AHG2</accession>
<dbReference type="EMBL" id="UGYN01000002">
    <property type="protein sequence ID" value="SUI81130.1"/>
    <property type="molecule type" value="Genomic_DNA"/>
</dbReference>
<dbReference type="Proteomes" id="UP000255529">
    <property type="component" value="Unassembled WGS sequence"/>
</dbReference>
<dbReference type="GO" id="GO:0060567">
    <property type="term" value="P:negative regulation of termination of DNA-templated transcription"/>
    <property type="evidence" value="ECO:0007669"/>
    <property type="project" value="InterPro"/>
</dbReference>
<evidence type="ECO:0000313" key="6">
    <source>
        <dbReference type="Proteomes" id="UP000255529"/>
    </source>
</evidence>
<protein>
    <submittedName>
        <fullName evidence="5">Phage antitermination protein Q</fullName>
    </submittedName>
</protein>